<dbReference type="RefSeq" id="XP_026681740.1">
    <property type="nucleotide sequence ID" value="XM_026825939.1"/>
</dbReference>
<keyword evidence="2" id="KW-0276">Fatty acid metabolism</keyword>
<protein>
    <recommendedName>
        <fullName evidence="3">long-chain-fatty-acid--CoA ligase</fullName>
        <ecNumber evidence="3">6.2.1.3</ecNumber>
    </recommendedName>
</protein>
<evidence type="ECO:0000259" key="4">
    <source>
        <dbReference type="Pfam" id="PF00501"/>
    </source>
</evidence>
<evidence type="ECO:0000313" key="5">
    <source>
        <dbReference type="Proteomes" id="UP000079169"/>
    </source>
</evidence>
<keyword evidence="2" id="KW-0443">Lipid metabolism</keyword>
<dbReference type="KEGG" id="dci:103512608"/>
<evidence type="ECO:0000256" key="2">
    <source>
        <dbReference type="ARBA" id="ARBA00022832"/>
    </source>
</evidence>
<dbReference type="AlphaFoldDB" id="A0A3Q0J4V2"/>
<name>A0A3Q0J4V2_DIACI</name>
<gene>
    <name evidence="6" type="primary">LOC103512608</name>
</gene>
<proteinExistence type="predicted"/>
<feature type="domain" description="AMP-dependent synthetase/ligase" evidence="4">
    <location>
        <begin position="80"/>
        <end position="333"/>
    </location>
</feature>
<dbReference type="EC" id="6.2.1.3" evidence="3"/>
<keyword evidence="1 6" id="KW-0436">Ligase</keyword>
<evidence type="ECO:0000256" key="1">
    <source>
        <dbReference type="ARBA" id="ARBA00022598"/>
    </source>
</evidence>
<accession>A0A3Q0J4V2</accession>
<evidence type="ECO:0000256" key="3">
    <source>
        <dbReference type="ARBA" id="ARBA00026121"/>
    </source>
</evidence>
<evidence type="ECO:0000313" key="6">
    <source>
        <dbReference type="RefSeq" id="XP_026681740.1"/>
    </source>
</evidence>
<dbReference type="Proteomes" id="UP000079169">
    <property type="component" value="Unplaced"/>
</dbReference>
<dbReference type="GeneID" id="103512608"/>
<keyword evidence="5" id="KW-1185">Reference proteome</keyword>
<dbReference type="InterPro" id="IPR000873">
    <property type="entry name" value="AMP-dep_synth/lig_dom"/>
</dbReference>
<organism evidence="5 6">
    <name type="scientific">Diaphorina citri</name>
    <name type="common">Asian citrus psyllid</name>
    <dbReference type="NCBI Taxonomy" id="121845"/>
    <lineage>
        <taxon>Eukaryota</taxon>
        <taxon>Metazoa</taxon>
        <taxon>Ecdysozoa</taxon>
        <taxon>Arthropoda</taxon>
        <taxon>Hexapoda</taxon>
        <taxon>Insecta</taxon>
        <taxon>Pterygota</taxon>
        <taxon>Neoptera</taxon>
        <taxon>Paraneoptera</taxon>
        <taxon>Hemiptera</taxon>
        <taxon>Sternorrhyncha</taxon>
        <taxon>Psylloidea</taxon>
        <taxon>Psyllidae</taxon>
        <taxon>Diaphorininae</taxon>
        <taxon>Diaphorina</taxon>
    </lineage>
</organism>
<dbReference type="GO" id="GO:0004467">
    <property type="term" value="F:long-chain fatty acid-CoA ligase activity"/>
    <property type="evidence" value="ECO:0007669"/>
    <property type="project" value="UniProtKB-EC"/>
</dbReference>
<dbReference type="STRING" id="121845.A0A3Q0J4V2"/>
<dbReference type="Pfam" id="PF00501">
    <property type="entry name" value="AMP-binding"/>
    <property type="match status" value="1"/>
</dbReference>
<dbReference type="PANTHER" id="PTHR43272">
    <property type="entry name" value="LONG-CHAIN-FATTY-ACID--COA LIGASE"/>
    <property type="match status" value="1"/>
</dbReference>
<dbReference type="GO" id="GO:0016020">
    <property type="term" value="C:membrane"/>
    <property type="evidence" value="ECO:0007669"/>
    <property type="project" value="TreeGrafter"/>
</dbReference>
<dbReference type="PANTHER" id="PTHR43272:SF107">
    <property type="entry name" value="LONG-CHAIN-FATTY-ACID--COA LIGASE 5"/>
    <property type="match status" value="1"/>
</dbReference>
<dbReference type="InterPro" id="IPR042099">
    <property type="entry name" value="ANL_N_sf"/>
</dbReference>
<dbReference type="GO" id="GO:0005783">
    <property type="term" value="C:endoplasmic reticulum"/>
    <property type="evidence" value="ECO:0007669"/>
    <property type="project" value="TreeGrafter"/>
</dbReference>
<dbReference type="PROSITE" id="PS00455">
    <property type="entry name" value="AMP_BINDING"/>
    <property type="match status" value="1"/>
</dbReference>
<dbReference type="Gene3D" id="3.40.50.12780">
    <property type="entry name" value="N-terminal domain of ligase-like"/>
    <property type="match status" value="1"/>
</dbReference>
<reference evidence="6" key="1">
    <citation type="submission" date="2025-08" db="UniProtKB">
        <authorList>
            <consortium name="RefSeq"/>
        </authorList>
    </citation>
    <scope>IDENTIFICATION</scope>
</reference>
<dbReference type="SUPFAM" id="SSF56801">
    <property type="entry name" value="Acetyl-CoA synthetase-like"/>
    <property type="match status" value="1"/>
</dbReference>
<dbReference type="PaxDb" id="121845-A0A3Q0J4V2"/>
<sequence length="521" mass="58606">MSCTSCSPPAIRPPVDLNNQSEIIRGREVVRVSKFFSGASEGKFLSTLYDDVKTLYDAFRKGAKESNNGRCLGWRQNISRPYQWIHYNQALLRARNFGSGLLGLGVNPGSFVGIYSQNCPEWIITEQGAYCYSMIIVALYDTLGPDACAFIINQAEISVLIVDDDSKCNQIIDRAPRCLKKIISIREVRMATMQRARSRAIEIIRFDEIERVGAQKMFEEVPPKPTDLCTICYTSGTTGNPKGVMLTHGNVIAAISAALLQLSDHRPKYSDVLISFLPLAHMLERTCESAMFLVGGSIGYYSGDIKNLTEDMKTLKPTIMPAVPRLLNRMYDKVMAQIRPSFIKRLMFNMAMGSKENEIKKFQSGALKIIDRKRHIFKLAQGEYIVPEKIEAVYSKSLYVHQIFVYGESLKSYIVAIVVPDVDVVKCKALENGIPGTLSVLCADPKVKQMIMEDMAAWARQDGLRNFEQVKDIYLHPDPFSVQNGLLTPNFKMQRAQLKSYFKPQIEDLYNPPNPTATKNS</sequence>
<dbReference type="InterPro" id="IPR020845">
    <property type="entry name" value="AMP-binding_CS"/>
</dbReference>